<feature type="compositionally biased region" description="Acidic residues" evidence="1">
    <location>
        <begin position="343"/>
        <end position="352"/>
    </location>
</feature>
<dbReference type="GO" id="GO:0008757">
    <property type="term" value="F:S-adenosylmethionine-dependent methyltransferase activity"/>
    <property type="evidence" value="ECO:0007669"/>
    <property type="project" value="UniProtKB-ARBA"/>
</dbReference>
<evidence type="ECO:0000313" key="4">
    <source>
        <dbReference type="Proteomes" id="UP001369815"/>
    </source>
</evidence>
<evidence type="ECO:0000256" key="1">
    <source>
        <dbReference type="SAM" id="MobiDB-lite"/>
    </source>
</evidence>
<reference evidence="3 4" key="1">
    <citation type="journal article" date="2024" name="Front Chem Biol">
        <title>Unveiling the potential of Daldinia eschscholtzii MFLUCC 19-0629 through bioactivity and bioinformatics studies for enhanced sustainable agriculture production.</title>
        <authorList>
            <person name="Brooks S."/>
            <person name="Weaver J.A."/>
            <person name="Klomchit A."/>
            <person name="Alharthi S.A."/>
            <person name="Onlamun T."/>
            <person name="Nurani R."/>
            <person name="Vong T.K."/>
            <person name="Alberti F."/>
            <person name="Greco C."/>
        </authorList>
    </citation>
    <scope>NUCLEOTIDE SEQUENCE [LARGE SCALE GENOMIC DNA]</scope>
    <source>
        <strain evidence="3">MFLUCC 19-0629</strain>
    </source>
</reference>
<keyword evidence="2" id="KW-0812">Transmembrane</keyword>
<dbReference type="Gene3D" id="3.40.50.150">
    <property type="entry name" value="Vaccinia Virus protein VP39"/>
    <property type="match status" value="1"/>
</dbReference>
<dbReference type="SUPFAM" id="SSF53335">
    <property type="entry name" value="S-adenosyl-L-methionine-dependent methyltransferases"/>
    <property type="match status" value="1"/>
</dbReference>
<name>A0AAX6MD76_9PEZI</name>
<evidence type="ECO:0000256" key="2">
    <source>
        <dbReference type="SAM" id="Phobius"/>
    </source>
</evidence>
<feature type="compositionally biased region" description="Polar residues" evidence="1">
    <location>
        <begin position="327"/>
        <end position="340"/>
    </location>
</feature>
<keyword evidence="4" id="KW-1185">Reference proteome</keyword>
<dbReference type="InterPro" id="IPR029063">
    <property type="entry name" value="SAM-dependent_MTases_sf"/>
</dbReference>
<gene>
    <name evidence="3" type="ORF">Daesc_007123</name>
</gene>
<dbReference type="Proteomes" id="UP001369815">
    <property type="component" value="Unassembled WGS sequence"/>
</dbReference>
<organism evidence="3 4">
    <name type="scientific">Daldinia eschscholtzii</name>
    <dbReference type="NCBI Taxonomy" id="292717"/>
    <lineage>
        <taxon>Eukaryota</taxon>
        <taxon>Fungi</taxon>
        <taxon>Dikarya</taxon>
        <taxon>Ascomycota</taxon>
        <taxon>Pezizomycotina</taxon>
        <taxon>Sordariomycetes</taxon>
        <taxon>Xylariomycetidae</taxon>
        <taxon>Xylariales</taxon>
        <taxon>Hypoxylaceae</taxon>
        <taxon>Daldinia</taxon>
    </lineage>
</organism>
<accession>A0AAX6MD76</accession>
<comment type="caution">
    <text evidence="3">The sequence shown here is derived from an EMBL/GenBank/DDBJ whole genome shotgun (WGS) entry which is preliminary data.</text>
</comment>
<dbReference type="InterPro" id="IPR019410">
    <property type="entry name" value="Methyltransf_16"/>
</dbReference>
<feature type="transmembrane region" description="Helical" evidence="2">
    <location>
        <begin position="359"/>
        <end position="382"/>
    </location>
</feature>
<feature type="region of interest" description="Disordered" evidence="1">
    <location>
        <begin position="327"/>
        <end position="353"/>
    </location>
</feature>
<keyword evidence="2" id="KW-0472">Membrane</keyword>
<evidence type="ECO:0000313" key="3">
    <source>
        <dbReference type="EMBL" id="KAK6950599.1"/>
    </source>
</evidence>
<dbReference type="AlphaFoldDB" id="A0AAX6MD76"/>
<dbReference type="Pfam" id="PF10294">
    <property type="entry name" value="Methyltransf_16"/>
    <property type="match status" value="1"/>
</dbReference>
<keyword evidence="2" id="KW-1133">Transmembrane helix</keyword>
<sequence>MPLEEHELKANAVDRFCCQYLQLERDLDYPPTTILREVDVQDAIYQRIFTDDTLAYPPPPRYQLRVLKELTSKIEASIEDWDQHGVSDDLMSVLSSLLAHPLPSETTAAQQKSYVTYTLSLLDSHDNPPRTSAQITLLESRNLISASGTTGLRTWEAALHLGQFLCTNPSLIRGKRVLELGSGTGYLSILCARFLSSTLTIASDGSDEVVANLPENFFLNGLQDSKQVRATDVKWGHALVGTEDQHWNGGMPIDVVLGADITYDKSVIPALVATLEELAVMFPHVTILIAATERNQETFMAFLNICEKRLFNVGEVDFELLSRQNQRGPFYSDQNNVPRDTNSEDMLEDQGDDGLAPSAAAGIGVGSTLGGIILLALVAFLIHRGRRNRTKLDDTEADAQNMKILRQKEAQLRARETPKETK</sequence>
<proteinExistence type="predicted"/>
<dbReference type="PANTHER" id="PTHR14614">
    <property type="entry name" value="HEPATOCELLULAR CARCINOMA-ASSOCIATED ANTIGEN"/>
    <property type="match status" value="1"/>
</dbReference>
<protein>
    <submittedName>
        <fullName evidence="3">Uncharacterized protein</fullName>
    </submittedName>
</protein>
<dbReference type="PANTHER" id="PTHR14614:SF130">
    <property type="entry name" value="PROTEIN-LYSINE N-METHYLTRANSFERASE EEF2KMT"/>
    <property type="match status" value="1"/>
</dbReference>
<dbReference type="GO" id="GO:0005737">
    <property type="term" value="C:cytoplasm"/>
    <property type="evidence" value="ECO:0007669"/>
    <property type="project" value="TreeGrafter"/>
</dbReference>
<dbReference type="EMBL" id="JBANMG010000007">
    <property type="protein sequence ID" value="KAK6950599.1"/>
    <property type="molecule type" value="Genomic_DNA"/>
</dbReference>